<accession>A0AAN2RIH5</accession>
<dbReference type="AlphaFoldDB" id="A0AAN2RIH5"/>
<keyword evidence="1" id="KW-0472">Membrane</keyword>
<organism evidence="2 3">
    <name type="scientific">Streptococcus suis</name>
    <dbReference type="NCBI Taxonomy" id="1307"/>
    <lineage>
        <taxon>Bacteria</taxon>
        <taxon>Bacillati</taxon>
        <taxon>Bacillota</taxon>
        <taxon>Bacilli</taxon>
        <taxon>Lactobacillales</taxon>
        <taxon>Streptococcaceae</taxon>
        <taxon>Streptococcus</taxon>
    </lineage>
</organism>
<gene>
    <name evidence="2" type="ORF">ERS132392_02297</name>
</gene>
<sequence length="237" mass="26842">MIGTGITGLYGEYMFLRKIIYIGESENGAVYFDTERNLALSAPKSQLLNTEGAGKVNRFIPLLVGFLIVGGGTSFFTVANPFGGRYSYGTLIFLGVTWLFEFLGMVWLLERALYKNVQQAQPTNRQNFRVAVYNNLIWRNFSDKKVTTGKIVVCWLFVSMIFLVNIACFPIFQNTILPLILNSSSIGSEIIMLSLLGIMPFSLVLLIWQNNPIRFMNLVGKYQKREIKWGKESMAKD</sequence>
<reference evidence="2 3" key="1">
    <citation type="submission" date="2016-02" db="EMBL/GenBank/DDBJ databases">
        <authorList>
            <consortium name="Pathogen Informatics"/>
        </authorList>
    </citation>
    <scope>NUCLEOTIDE SEQUENCE [LARGE SCALE GENOMIC DNA]</scope>
    <source>
        <strain evidence="2 3">LSS30</strain>
    </source>
</reference>
<feature type="transmembrane region" description="Helical" evidence="1">
    <location>
        <begin position="184"/>
        <end position="208"/>
    </location>
</feature>
<protein>
    <submittedName>
        <fullName evidence="2">Uncharacterized protein</fullName>
    </submittedName>
</protein>
<feature type="transmembrane region" description="Helical" evidence="1">
    <location>
        <begin position="91"/>
        <end position="109"/>
    </location>
</feature>
<evidence type="ECO:0000313" key="2">
    <source>
        <dbReference type="EMBL" id="CYU93480.1"/>
    </source>
</evidence>
<comment type="caution">
    <text evidence="2">The sequence shown here is derived from an EMBL/GenBank/DDBJ whole genome shotgun (WGS) entry which is preliminary data.</text>
</comment>
<proteinExistence type="predicted"/>
<name>A0AAN2RIH5_STRSU</name>
<evidence type="ECO:0000256" key="1">
    <source>
        <dbReference type="SAM" id="Phobius"/>
    </source>
</evidence>
<keyword evidence="1" id="KW-1133">Transmembrane helix</keyword>
<dbReference type="Proteomes" id="UP000074664">
    <property type="component" value="Unassembled WGS sequence"/>
</dbReference>
<dbReference type="EMBL" id="FIGH01000024">
    <property type="protein sequence ID" value="CYU93480.1"/>
    <property type="molecule type" value="Genomic_DNA"/>
</dbReference>
<keyword evidence="1" id="KW-0812">Transmembrane</keyword>
<feature type="transmembrane region" description="Helical" evidence="1">
    <location>
        <begin position="59"/>
        <end position="79"/>
    </location>
</feature>
<evidence type="ECO:0000313" key="3">
    <source>
        <dbReference type="Proteomes" id="UP000074664"/>
    </source>
</evidence>
<feature type="transmembrane region" description="Helical" evidence="1">
    <location>
        <begin position="151"/>
        <end position="172"/>
    </location>
</feature>